<protein>
    <recommendedName>
        <fullName evidence="4">Secreted protein</fullName>
    </recommendedName>
</protein>
<accession>A0ABN8YGZ8</accession>
<sequence>MRHLLTEKVLTMWLALCPSRKWRPGLRCPRAGDMKARKPAAFFVELALGNVATAGCSLPQRQRARQSTRQSGERPSVPGAKATASPNASLVLQEVGRDRLAQSSGD</sequence>
<gene>
    <name evidence="2" type="ORF">MRATA1EN1_LOCUS7976</name>
</gene>
<reference evidence="2" key="1">
    <citation type="submission" date="2023-04" db="EMBL/GenBank/DDBJ databases">
        <authorList>
            <consortium name="ELIXIR-Norway"/>
        </authorList>
    </citation>
    <scope>NUCLEOTIDE SEQUENCE [LARGE SCALE GENOMIC DNA]</scope>
</reference>
<keyword evidence="3" id="KW-1185">Reference proteome</keyword>
<name>A0ABN8YGZ8_RANTA</name>
<dbReference type="Proteomes" id="UP001176941">
    <property type="component" value="Chromosome 18"/>
</dbReference>
<evidence type="ECO:0000256" key="1">
    <source>
        <dbReference type="SAM" id="MobiDB-lite"/>
    </source>
</evidence>
<evidence type="ECO:0000313" key="3">
    <source>
        <dbReference type="Proteomes" id="UP001176941"/>
    </source>
</evidence>
<organism evidence="2 3">
    <name type="scientific">Rangifer tarandus platyrhynchus</name>
    <name type="common">Svalbard reindeer</name>
    <dbReference type="NCBI Taxonomy" id="3082113"/>
    <lineage>
        <taxon>Eukaryota</taxon>
        <taxon>Metazoa</taxon>
        <taxon>Chordata</taxon>
        <taxon>Craniata</taxon>
        <taxon>Vertebrata</taxon>
        <taxon>Euteleostomi</taxon>
        <taxon>Mammalia</taxon>
        <taxon>Eutheria</taxon>
        <taxon>Laurasiatheria</taxon>
        <taxon>Artiodactyla</taxon>
        <taxon>Ruminantia</taxon>
        <taxon>Pecora</taxon>
        <taxon>Cervidae</taxon>
        <taxon>Odocoileinae</taxon>
        <taxon>Rangifer</taxon>
    </lineage>
</organism>
<evidence type="ECO:0008006" key="4">
    <source>
        <dbReference type="Google" id="ProtNLM"/>
    </source>
</evidence>
<feature type="region of interest" description="Disordered" evidence="1">
    <location>
        <begin position="58"/>
        <end position="106"/>
    </location>
</feature>
<dbReference type="EMBL" id="OX459954">
    <property type="protein sequence ID" value="CAI9159014.1"/>
    <property type="molecule type" value="Genomic_DNA"/>
</dbReference>
<proteinExistence type="predicted"/>
<evidence type="ECO:0000313" key="2">
    <source>
        <dbReference type="EMBL" id="CAI9159014.1"/>
    </source>
</evidence>